<keyword evidence="2" id="KW-0489">Methyltransferase</keyword>
<dbReference type="InterPro" id="IPR013216">
    <property type="entry name" value="Methyltransf_11"/>
</dbReference>
<organism evidence="2 3">
    <name type="scientific">Metallococcus carri</name>
    <dbReference type="NCBI Taxonomy" id="1656884"/>
    <lineage>
        <taxon>Bacteria</taxon>
        <taxon>Bacillati</taxon>
        <taxon>Actinomycetota</taxon>
        <taxon>Actinomycetes</taxon>
        <taxon>Micrococcales</taxon>
        <taxon>Dermacoccaceae</taxon>
        <taxon>Metallococcus</taxon>
    </lineage>
</organism>
<keyword evidence="3" id="KW-1185">Reference proteome</keyword>
<evidence type="ECO:0000313" key="3">
    <source>
        <dbReference type="Proteomes" id="UP000744769"/>
    </source>
</evidence>
<dbReference type="RefSeq" id="WP_166196072.1">
    <property type="nucleotide sequence ID" value="NZ_JAAOIV010000005.1"/>
</dbReference>
<dbReference type="GO" id="GO:0008757">
    <property type="term" value="F:S-adenosylmethionine-dependent methyltransferase activity"/>
    <property type="evidence" value="ECO:0007669"/>
    <property type="project" value="InterPro"/>
</dbReference>
<proteinExistence type="predicted"/>
<dbReference type="SUPFAM" id="SSF53335">
    <property type="entry name" value="S-adenosyl-L-methionine-dependent methyltransferases"/>
    <property type="match status" value="1"/>
</dbReference>
<dbReference type="EMBL" id="JAAOIV010000005">
    <property type="protein sequence ID" value="NHN55872.1"/>
    <property type="molecule type" value="Genomic_DNA"/>
</dbReference>
<feature type="domain" description="Methyltransferase type 11" evidence="1">
    <location>
        <begin position="55"/>
        <end position="148"/>
    </location>
</feature>
<accession>A0A967B597</accession>
<dbReference type="Proteomes" id="UP000744769">
    <property type="component" value="Unassembled WGS sequence"/>
</dbReference>
<dbReference type="Pfam" id="PF08241">
    <property type="entry name" value="Methyltransf_11"/>
    <property type="match status" value="1"/>
</dbReference>
<dbReference type="InterPro" id="IPR029063">
    <property type="entry name" value="SAM-dependent_MTases_sf"/>
</dbReference>
<dbReference type="AlphaFoldDB" id="A0A967B597"/>
<protein>
    <submittedName>
        <fullName evidence="2">Class I SAM-dependent methyltransferase</fullName>
    </submittedName>
</protein>
<dbReference type="PANTHER" id="PTHR43460:SF1">
    <property type="entry name" value="METHYLTRANSFERASE TYPE 11 DOMAIN-CONTAINING PROTEIN"/>
    <property type="match status" value="1"/>
</dbReference>
<gene>
    <name evidence="2" type="ORF">G9U51_08800</name>
</gene>
<sequence length="261" mass="29076">MTSDDALLAAWRAEERAQPEGWDFSSLAGRMRESREPWDLESFYREALASAQHVLDMGTGGGEYLTRFVDHLPNDTTATEGWPPNLPVAQRHLGDLGIPVVEYGAPDNDVDAVSMPFPDDRFDLVLNRHESFSPRELARVIAPGGTFLTQQVGGRDTADLLEFLGRPLPFPQVSFMAFSTDLAAAGFEIIDGADDVGWYEFDDVAALVAFLQLATWPPPAEFSVDRYADRLLALHARTGGRPFRVERNRFWLKGVRYASQT</sequence>
<comment type="caution">
    <text evidence="2">The sequence shown here is derived from an EMBL/GenBank/DDBJ whole genome shotgun (WGS) entry which is preliminary data.</text>
</comment>
<evidence type="ECO:0000259" key="1">
    <source>
        <dbReference type="Pfam" id="PF08241"/>
    </source>
</evidence>
<dbReference type="PANTHER" id="PTHR43460">
    <property type="entry name" value="METHYLTRANSFERASE"/>
    <property type="match status" value="1"/>
</dbReference>
<dbReference type="InterPro" id="IPR052939">
    <property type="entry name" value="23S_rRNA_MeTrnsfrase_RlmA"/>
</dbReference>
<name>A0A967B597_9MICO</name>
<reference evidence="2" key="1">
    <citation type="submission" date="2020-03" db="EMBL/GenBank/DDBJ databases">
        <title>Draft sequencing of Calidifontibacter sp. DB0510.</title>
        <authorList>
            <person name="Kim D.-U."/>
        </authorList>
    </citation>
    <scope>NUCLEOTIDE SEQUENCE</scope>
    <source>
        <strain evidence="2">DB0510</strain>
    </source>
</reference>
<dbReference type="Gene3D" id="3.40.50.150">
    <property type="entry name" value="Vaccinia Virus protein VP39"/>
    <property type="match status" value="1"/>
</dbReference>
<evidence type="ECO:0000313" key="2">
    <source>
        <dbReference type="EMBL" id="NHN55872.1"/>
    </source>
</evidence>
<dbReference type="GO" id="GO:0032259">
    <property type="term" value="P:methylation"/>
    <property type="evidence" value="ECO:0007669"/>
    <property type="project" value="UniProtKB-KW"/>
</dbReference>
<keyword evidence="2" id="KW-0808">Transferase</keyword>